<sequence>MTSRDDSPIRATAPWWTSAVVYQIYPRSFADSNGDGIGDLAGIRSRLDHLEELGVDVIWLSPIYRSPQFDNGYDISDYEDIDPVFGDLAGFDALLADLHRRGMKLVMDLVVNHTSHLHPWFIESSSSTDNPKRDWYWWRSPRAGEGGPGAPNNWRSFFASSSWTLDETTGEYYLHLFAPQQPDLNWENREVREAVYAMMRRWLDRGVDGFRMDVINFISKDTSLPDGPLEPGAVGGDGSAFYLSGPRIHEFLQEMHREVFAGRDAELITVGETPGVTLEDGRLFTDPARAELDMIFQFEHVSLDRGPGRYEKRALSLPALKQSLARWQDGLGPADDGRERGWNSLYLNNHDQPRLVSRYGDDGRFRRESATLWATILHLHRGTPYVYQGEEIGMTNTTFTAIDDFADLEALNHYREQVELLGADPEAVLEDLRALSRDNARTPVQWDPTEQAGFTTGTPWMAVNPNRSEVNLVDERDAPGSVFRHYQRLIRLRHEDETVRLGDFELLEAAHPTLYAFTRTLGGDRLLVVGNVSGEPLEVPLLERWGDAALIIGNRDGGTGTTLQPWEVRVLRAGR</sequence>
<dbReference type="OrthoDB" id="9043248at2"/>
<keyword evidence="6" id="KW-1185">Reference proteome</keyword>
<evidence type="ECO:0000259" key="4">
    <source>
        <dbReference type="SMART" id="SM00642"/>
    </source>
</evidence>
<evidence type="ECO:0000313" key="5">
    <source>
        <dbReference type="EMBL" id="PVZ93547.1"/>
    </source>
</evidence>
<dbReference type="InterPro" id="IPR045857">
    <property type="entry name" value="O16G_dom_2"/>
</dbReference>
<dbReference type="SUPFAM" id="SSF51011">
    <property type="entry name" value="Glycosyl hydrolase domain"/>
    <property type="match status" value="1"/>
</dbReference>
<dbReference type="Proteomes" id="UP000244893">
    <property type="component" value="Unassembled WGS sequence"/>
</dbReference>
<comment type="similarity">
    <text evidence="1">Belongs to the glycosyl hydrolase 13 family.</text>
</comment>
<gene>
    <name evidence="5" type="ORF">DDQ50_14620</name>
</gene>
<dbReference type="Gene3D" id="3.20.20.80">
    <property type="entry name" value="Glycosidases"/>
    <property type="match status" value="1"/>
</dbReference>
<dbReference type="FunFam" id="3.90.400.10:FF:000002">
    <property type="entry name" value="Sucrose isomerase"/>
    <property type="match status" value="1"/>
</dbReference>
<comment type="caution">
    <text evidence="5">The sequence shown here is derived from an EMBL/GenBank/DDBJ whole genome shotgun (WGS) entry which is preliminary data.</text>
</comment>
<evidence type="ECO:0000256" key="3">
    <source>
        <dbReference type="ARBA" id="ARBA00023295"/>
    </source>
</evidence>
<dbReference type="Gene3D" id="2.60.40.1180">
    <property type="entry name" value="Golgi alpha-mannosidase II"/>
    <property type="match status" value="1"/>
</dbReference>
<keyword evidence="2 5" id="KW-0378">Hydrolase</keyword>
<accession>A0A2V1HTA0</accession>
<dbReference type="NCBIfam" id="NF008183">
    <property type="entry name" value="PRK10933.1"/>
    <property type="match status" value="1"/>
</dbReference>
<organism evidence="5 6">
    <name type="scientific">Amnibacterium flavum</name>
    <dbReference type="NCBI Taxonomy" id="2173173"/>
    <lineage>
        <taxon>Bacteria</taxon>
        <taxon>Bacillati</taxon>
        <taxon>Actinomycetota</taxon>
        <taxon>Actinomycetes</taxon>
        <taxon>Micrococcales</taxon>
        <taxon>Microbacteriaceae</taxon>
        <taxon>Amnibacterium</taxon>
    </lineage>
</organism>
<evidence type="ECO:0000313" key="6">
    <source>
        <dbReference type="Proteomes" id="UP000244893"/>
    </source>
</evidence>
<feature type="domain" description="Glycosyl hydrolase family 13 catalytic" evidence="4">
    <location>
        <begin position="23"/>
        <end position="441"/>
    </location>
</feature>
<dbReference type="RefSeq" id="WP_116757532.1">
    <property type="nucleotide sequence ID" value="NZ_JBHUEX010000001.1"/>
</dbReference>
<dbReference type="SMART" id="SM00642">
    <property type="entry name" value="Aamy"/>
    <property type="match status" value="1"/>
</dbReference>
<name>A0A2V1HTA0_9MICO</name>
<evidence type="ECO:0000256" key="1">
    <source>
        <dbReference type="ARBA" id="ARBA00008061"/>
    </source>
</evidence>
<dbReference type="InterPro" id="IPR017853">
    <property type="entry name" value="GH"/>
</dbReference>
<dbReference type="GO" id="GO:0009313">
    <property type="term" value="P:oligosaccharide catabolic process"/>
    <property type="evidence" value="ECO:0007669"/>
    <property type="project" value="TreeGrafter"/>
</dbReference>
<dbReference type="InterPro" id="IPR013780">
    <property type="entry name" value="Glyco_hydro_b"/>
</dbReference>
<dbReference type="PANTHER" id="PTHR10357">
    <property type="entry name" value="ALPHA-AMYLASE FAMILY MEMBER"/>
    <property type="match status" value="1"/>
</dbReference>
<dbReference type="CDD" id="cd11333">
    <property type="entry name" value="AmyAc_SI_OligoGlu_DGase"/>
    <property type="match status" value="1"/>
</dbReference>
<dbReference type="AlphaFoldDB" id="A0A2V1HTA0"/>
<dbReference type="Gene3D" id="3.90.400.10">
    <property type="entry name" value="Oligo-1,6-glucosidase, Domain 2"/>
    <property type="match status" value="1"/>
</dbReference>
<dbReference type="SUPFAM" id="SSF51445">
    <property type="entry name" value="(Trans)glycosidases"/>
    <property type="match status" value="1"/>
</dbReference>
<dbReference type="InterPro" id="IPR006047">
    <property type="entry name" value="GH13_cat_dom"/>
</dbReference>
<dbReference type="Pfam" id="PF00128">
    <property type="entry name" value="Alpha-amylase"/>
    <property type="match status" value="1"/>
</dbReference>
<reference evidence="5 6" key="1">
    <citation type="submission" date="2018-05" db="EMBL/GenBank/DDBJ databases">
        <title>Amnibacterium sp. M8JJ-5, whole genome shotgun sequence.</title>
        <authorList>
            <person name="Tuo L."/>
        </authorList>
    </citation>
    <scope>NUCLEOTIDE SEQUENCE [LARGE SCALE GENOMIC DNA]</scope>
    <source>
        <strain evidence="5 6">M8JJ-5</strain>
    </source>
</reference>
<proteinExistence type="inferred from homology"/>
<keyword evidence="3" id="KW-0326">Glycosidase</keyword>
<dbReference type="GO" id="GO:0004556">
    <property type="term" value="F:alpha-amylase activity"/>
    <property type="evidence" value="ECO:0007669"/>
    <property type="project" value="TreeGrafter"/>
</dbReference>
<dbReference type="PANTHER" id="PTHR10357:SF179">
    <property type="entry name" value="NEUTRAL AND BASIC AMINO ACID TRANSPORT PROTEIN RBAT"/>
    <property type="match status" value="1"/>
</dbReference>
<evidence type="ECO:0000256" key="2">
    <source>
        <dbReference type="ARBA" id="ARBA00022801"/>
    </source>
</evidence>
<dbReference type="EMBL" id="QEOP01000003">
    <property type="protein sequence ID" value="PVZ93547.1"/>
    <property type="molecule type" value="Genomic_DNA"/>
</dbReference>
<protein>
    <submittedName>
        <fullName evidence="5">Glucohydrolase</fullName>
    </submittedName>
</protein>
<dbReference type="FunFam" id="3.20.20.80:FF:000064">
    <property type="entry name" value="Oligo-1,6-glucosidase"/>
    <property type="match status" value="1"/>
</dbReference>